<dbReference type="PANTHER" id="PTHR23309:SF51">
    <property type="entry name" value="3-HYDROXYACYL-COA DEHYDROGENASE-RELATED"/>
    <property type="match status" value="1"/>
</dbReference>
<keyword evidence="6" id="KW-0560">Oxidoreductase</keyword>
<keyword evidence="8" id="KW-0443">Lipid metabolism</keyword>
<dbReference type="Gene3D" id="3.90.226.10">
    <property type="entry name" value="2-enoyl-CoA Hydratase, Chain A, domain 1"/>
    <property type="match status" value="1"/>
</dbReference>
<evidence type="ECO:0000256" key="12">
    <source>
        <dbReference type="ARBA" id="ARBA00023268"/>
    </source>
</evidence>
<comment type="pathway">
    <text evidence="2">Lipid metabolism; fatty acid beta-oxidation.</text>
</comment>
<keyword evidence="10" id="KW-0413">Isomerase</keyword>
<dbReference type="RefSeq" id="WP_150863378.1">
    <property type="nucleotide sequence ID" value="NZ_VYXP01000003.1"/>
</dbReference>
<dbReference type="InterPro" id="IPR006176">
    <property type="entry name" value="3-OHacyl-CoA_DH_NAD-bd"/>
</dbReference>
<dbReference type="InterPro" id="IPR036291">
    <property type="entry name" value="NAD(P)-bd_dom_sf"/>
</dbReference>
<feature type="domain" description="3-hydroxyacyl-CoA dehydrogenase C-terminal" evidence="15">
    <location>
        <begin position="481"/>
        <end position="574"/>
    </location>
</feature>
<dbReference type="GO" id="GO:0016853">
    <property type="term" value="F:isomerase activity"/>
    <property type="evidence" value="ECO:0007669"/>
    <property type="project" value="UniProtKB-KW"/>
</dbReference>
<dbReference type="AlphaFoldDB" id="A0A5N0TFL0"/>
<dbReference type="Pfam" id="PF00725">
    <property type="entry name" value="3HCDH"/>
    <property type="match status" value="2"/>
</dbReference>
<evidence type="ECO:0000256" key="2">
    <source>
        <dbReference type="ARBA" id="ARBA00005005"/>
    </source>
</evidence>
<keyword evidence="12" id="KW-0511">Multifunctional enzyme</keyword>
<gene>
    <name evidence="17" type="ORF">F3N42_05470</name>
</gene>
<comment type="catalytic activity">
    <reaction evidence="13">
        <text>a (3S)-3-hydroxyacyl-CoA + NAD(+) = a 3-oxoacyl-CoA + NADH + H(+)</text>
        <dbReference type="Rhea" id="RHEA:22432"/>
        <dbReference type="ChEBI" id="CHEBI:15378"/>
        <dbReference type="ChEBI" id="CHEBI:57318"/>
        <dbReference type="ChEBI" id="CHEBI:57540"/>
        <dbReference type="ChEBI" id="CHEBI:57945"/>
        <dbReference type="ChEBI" id="CHEBI:90726"/>
        <dbReference type="EC" id="1.1.1.35"/>
    </reaction>
</comment>
<dbReference type="SUPFAM" id="SSF48179">
    <property type="entry name" value="6-phosphogluconate dehydrogenase C-terminal domain-like"/>
    <property type="match status" value="2"/>
</dbReference>
<comment type="caution">
    <text evidence="17">The sequence shown here is derived from an EMBL/GenBank/DDBJ whole genome shotgun (WGS) entry which is preliminary data.</text>
</comment>
<dbReference type="GO" id="GO:0070403">
    <property type="term" value="F:NAD+ binding"/>
    <property type="evidence" value="ECO:0007669"/>
    <property type="project" value="InterPro"/>
</dbReference>
<keyword evidence="11" id="KW-0456">Lyase</keyword>
<dbReference type="UniPathway" id="UPA00659"/>
<evidence type="ECO:0000256" key="6">
    <source>
        <dbReference type="ARBA" id="ARBA00023002"/>
    </source>
</evidence>
<sequence length="701" mass="75251">MSDPIQYRVEDGLAFLTMDAPPVNSLGQAMRAALLDGLQQAEADDNVDAIVLGSSQRVFCGGADISEFGSPRFLAEPDLFGLLNTIEAASKPVIAAINGFALGGGLELALACDYRFAAPTARLGLPEVNLGLIPGAGGTQRLPRLASVPKALDMITSGKPIDAADALAHGIVDAVAGPDEDFAAAVTAYARTLSSEDAPVRSCNDIDIDPATVPDGFFDDFRAGIARKTQGYPAPEAAIQAIEAAVGQPFAEGLAREQALFFELGETPQARALQHLFFAERGSRKIPGLDPKTARRDINTVGIVGAGTMGAGIAMCFANAGIPVTLVEISDQALERGLGRIRADYDGRVERGRLDADQRDRTVALIEGTTDFQALSHVDLVIEAVFEDLAIKIELFEKLDGVARTGAILATNTSYQDVDRIAAATNRPRDVVGLHFFSPANIMRLLEVVRGAHTADDVLLTALDLGIRLKKVPVVSGVCHGFIGNRMLEPYSREAARLLLEGATPAQVDAALTSFGFAMGIFAVMDLAGIDVFWMARQGRQDTFADDPGYGAIGDALYELGRYGQKTGRGFYRYEGRDRSEDPEVVELAAKIAGKLGIEQREISEQEIIERCVYPLIDEGARILEEGIAYRSGDIDLVWVNGYGFPAWRGGPMQYADEIGARTVLDGMRKYRDSLGDYGQRWFQPSALLQELATDGGRFSR</sequence>
<evidence type="ECO:0000259" key="16">
    <source>
        <dbReference type="Pfam" id="PF02737"/>
    </source>
</evidence>
<evidence type="ECO:0000256" key="14">
    <source>
        <dbReference type="RuleBase" id="RU003707"/>
    </source>
</evidence>
<dbReference type="GO" id="GO:0003857">
    <property type="term" value="F:(3S)-3-hydroxyacyl-CoA dehydrogenase (NAD+) activity"/>
    <property type="evidence" value="ECO:0007669"/>
    <property type="project" value="UniProtKB-EC"/>
</dbReference>
<dbReference type="Gene3D" id="3.40.50.720">
    <property type="entry name" value="NAD(P)-binding Rossmann-like Domain"/>
    <property type="match status" value="1"/>
</dbReference>
<dbReference type="EMBL" id="VYXP01000003">
    <property type="protein sequence ID" value="KAA9132666.1"/>
    <property type="molecule type" value="Genomic_DNA"/>
</dbReference>
<dbReference type="FunFam" id="1.10.1040.50:FF:000006">
    <property type="entry name" value="Peroxisomal bifunctional enzyme"/>
    <property type="match status" value="1"/>
</dbReference>
<feature type="domain" description="3-hydroxyacyl-CoA dehydrogenase NAD binding" evidence="16">
    <location>
        <begin position="300"/>
        <end position="476"/>
    </location>
</feature>
<evidence type="ECO:0000256" key="11">
    <source>
        <dbReference type="ARBA" id="ARBA00023239"/>
    </source>
</evidence>
<dbReference type="Proteomes" id="UP000325372">
    <property type="component" value="Unassembled WGS sequence"/>
</dbReference>
<evidence type="ECO:0000256" key="7">
    <source>
        <dbReference type="ARBA" id="ARBA00023027"/>
    </source>
</evidence>
<evidence type="ECO:0000256" key="3">
    <source>
        <dbReference type="ARBA" id="ARBA00008750"/>
    </source>
</evidence>
<dbReference type="Gene3D" id="1.10.1040.50">
    <property type="match status" value="1"/>
</dbReference>
<comment type="similarity">
    <text evidence="3">In the N-terminal section; belongs to the enoyl-CoA hydratase/isomerase family.</text>
</comment>
<name>A0A5N0TFL0_9GAMM</name>
<dbReference type="FunFam" id="3.40.50.720:FF:000009">
    <property type="entry name" value="Fatty oxidation complex, alpha subunit"/>
    <property type="match status" value="1"/>
</dbReference>
<evidence type="ECO:0000256" key="10">
    <source>
        <dbReference type="ARBA" id="ARBA00023235"/>
    </source>
</evidence>
<dbReference type="SUPFAM" id="SSF52096">
    <property type="entry name" value="ClpP/crotonase"/>
    <property type="match status" value="1"/>
</dbReference>
<evidence type="ECO:0000256" key="5">
    <source>
        <dbReference type="ARBA" id="ARBA00022963"/>
    </source>
</evidence>
<dbReference type="InterPro" id="IPR018376">
    <property type="entry name" value="Enoyl-CoA_hyd/isom_CS"/>
</dbReference>
<evidence type="ECO:0000259" key="15">
    <source>
        <dbReference type="Pfam" id="PF00725"/>
    </source>
</evidence>
<evidence type="ECO:0000256" key="9">
    <source>
        <dbReference type="ARBA" id="ARBA00023140"/>
    </source>
</evidence>
<keyword evidence="18" id="KW-1185">Reference proteome</keyword>
<keyword evidence="9" id="KW-0576">Peroxisome</keyword>
<evidence type="ECO:0000256" key="1">
    <source>
        <dbReference type="ARBA" id="ARBA00004275"/>
    </source>
</evidence>
<dbReference type="PROSITE" id="PS00166">
    <property type="entry name" value="ENOYL_COA_HYDRATASE"/>
    <property type="match status" value="1"/>
</dbReference>
<keyword evidence="7" id="KW-0520">NAD</keyword>
<protein>
    <submittedName>
        <fullName evidence="17">3-hydroxyacyl-CoA dehydrogenase</fullName>
    </submittedName>
</protein>
<dbReference type="GO" id="GO:0004300">
    <property type="term" value="F:enoyl-CoA hydratase activity"/>
    <property type="evidence" value="ECO:0007669"/>
    <property type="project" value="UniProtKB-ARBA"/>
</dbReference>
<organism evidence="17 18">
    <name type="scientific">Marinihelvus fidelis</name>
    <dbReference type="NCBI Taxonomy" id="2613842"/>
    <lineage>
        <taxon>Bacteria</taxon>
        <taxon>Pseudomonadati</taxon>
        <taxon>Pseudomonadota</taxon>
        <taxon>Gammaproteobacteria</taxon>
        <taxon>Chromatiales</taxon>
        <taxon>Wenzhouxiangellaceae</taxon>
        <taxon>Marinihelvus</taxon>
    </lineage>
</organism>
<dbReference type="InterPro" id="IPR001753">
    <property type="entry name" value="Enoyl-CoA_hydra/iso"/>
</dbReference>
<comment type="similarity">
    <text evidence="14">Belongs to the enoyl-CoA hydratase/isomerase family.</text>
</comment>
<keyword evidence="4" id="KW-0276">Fatty acid metabolism</keyword>
<accession>A0A5N0TFL0</accession>
<dbReference type="InterPro" id="IPR008927">
    <property type="entry name" value="6-PGluconate_DH-like_C_sf"/>
</dbReference>
<evidence type="ECO:0000313" key="17">
    <source>
        <dbReference type="EMBL" id="KAA9132666.1"/>
    </source>
</evidence>
<reference evidence="17 18" key="1">
    <citation type="submission" date="2019-09" db="EMBL/GenBank/DDBJ databases">
        <title>Wenzhouxiangella sp. Genome sequencing and assembly.</title>
        <authorList>
            <person name="Zhang R."/>
        </authorList>
    </citation>
    <scope>NUCLEOTIDE SEQUENCE [LARGE SCALE GENOMIC DNA]</scope>
    <source>
        <strain evidence="17 18">W260</strain>
    </source>
</reference>
<dbReference type="Pfam" id="PF02737">
    <property type="entry name" value="3HCDH_N"/>
    <property type="match status" value="1"/>
</dbReference>
<dbReference type="SUPFAM" id="SSF51735">
    <property type="entry name" value="NAD(P)-binding Rossmann-fold domains"/>
    <property type="match status" value="1"/>
</dbReference>
<proteinExistence type="inferred from homology"/>
<dbReference type="GO" id="GO:0006635">
    <property type="term" value="P:fatty acid beta-oxidation"/>
    <property type="evidence" value="ECO:0007669"/>
    <property type="project" value="UniProtKB-UniPathway"/>
</dbReference>
<dbReference type="InterPro" id="IPR006108">
    <property type="entry name" value="3HC_DH_C"/>
</dbReference>
<comment type="subcellular location">
    <subcellularLocation>
        <location evidence="1">Peroxisome</location>
    </subcellularLocation>
</comment>
<feature type="domain" description="3-hydroxyacyl-CoA dehydrogenase C-terminal" evidence="15">
    <location>
        <begin position="608"/>
        <end position="695"/>
    </location>
</feature>
<dbReference type="Pfam" id="PF00378">
    <property type="entry name" value="ECH_1"/>
    <property type="match status" value="1"/>
</dbReference>
<evidence type="ECO:0000256" key="8">
    <source>
        <dbReference type="ARBA" id="ARBA00023098"/>
    </source>
</evidence>
<keyword evidence="5" id="KW-0442">Lipid degradation</keyword>
<dbReference type="PANTHER" id="PTHR23309">
    <property type="entry name" value="3-HYDROXYACYL-COA DEHYROGENASE"/>
    <property type="match status" value="1"/>
</dbReference>
<evidence type="ECO:0000256" key="4">
    <source>
        <dbReference type="ARBA" id="ARBA00022832"/>
    </source>
</evidence>
<dbReference type="CDD" id="cd06558">
    <property type="entry name" value="crotonase-like"/>
    <property type="match status" value="1"/>
</dbReference>
<evidence type="ECO:0000313" key="18">
    <source>
        <dbReference type="Proteomes" id="UP000325372"/>
    </source>
</evidence>
<evidence type="ECO:0000256" key="13">
    <source>
        <dbReference type="ARBA" id="ARBA00049556"/>
    </source>
</evidence>
<dbReference type="InterPro" id="IPR029045">
    <property type="entry name" value="ClpP/crotonase-like_dom_sf"/>
</dbReference>